<keyword evidence="2" id="KW-1185">Reference proteome</keyword>
<protein>
    <recommendedName>
        <fullName evidence="3">C2H2-type domain-containing protein</fullName>
    </recommendedName>
</protein>
<dbReference type="InterPro" id="IPR039258">
    <property type="entry name" value="ZNF511"/>
</dbReference>
<name>A0A139A2X1_GONPJ</name>
<reference evidence="1 2" key="1">
    <citation type="journal article" date="2015" name="Genome Biol. Evol.">
        <title>Phylogenomic analyses indicate that early fungi evolved digesting cell walls of algal ancestors of land plants.</title>
        <authorList>
            <person name="Chang Y."/>
            <person name="Wang S."/>
            <person name="Sekimoto S."/>
            <person name="Aerts A.L."/>
            <person name="Choi C."/>
            <person name="Clum A."/>
            <person name="LaButti K.M."/>
            <person name="Lindquist E.A."/>
            <person name="Yee Ngan C."/>
            <person name="Ohm R.A."/>
            <person name="Salamov A.A."/>
            <person name="Grigoriev I.V."/>
            <person name="Spatafora J.W."/>
            <person name="Berbee M.L."/>
        </authorList>
    </citation>
    <scope>NUCLEOTIDE SEQUENCE [LARGE SCALE GENOMIC DNA]</scope>
    <source>
        <strain evidence="1 2">JEL478</strain>
    </source>
</reference>
<gene>
    <name evidence="1" type="ORF">M427DRAFT_91979</name>
</gene>
<feature type="non-terminal residue" evidence="1">
    <location>
        <position position="1"/>
    </location>
</feature>
<accession>A0A139A2X1</accession>
<dbReference type="OrthoDB" id="18440at2759"/>
<feature type="non-terminal residue" evidence="1">
    <location>
        <position position="71"/>
    </location>
</feature>
<proteinExistence type="predicted"/>
<dbReference type="Proteomes" id="UP000070544">
    <property type="component" value="Unassembled WGS sequence"/>
</dbReference>
<organism evidence="1 2">
    <name type="scientific">Gonapodya prolifera (strain JEL478)</name>
    <name type="common">Monoblepharis prolifera</name>
    <dbReference type="NCBI Taxonomy" id="1344416"/>
    <lineage>
        <taxon>Eukaryota</taxon>
        <taxon>Fungi</taxon>
        <taxon>Fungi incertae sedis</taxon>
        <taxon>Chytridiomycota</taxon>
        <taxon>Chytridiomycota incertae sedis</taxon>
        <taxon>Monoblepharidomycetes</taxon>
        <taxon>Monoblepharidales</taxon>
        <taxon>Gonapodyaceae</taxon>
        <taxon>Gonapodya</taxon>
    </lineage>
</organism>
<evidence type="ECO:0000313" key="1">
    <source>
        <dbReference type="EMBL" id="KXS11101.1"/>
    </source>
</evidence>
<dbReference type="PANTHER" id="PTHR21354:SF0">
    <property type="entry name" value="ZINC FINGER PROTEIN 511"/>
    <property type="match status" value="1"/>
</dbReference>
<dbReference type="AlphaFoldDB" id="A0A139A2X1"/>
<dbReference type="PANTHER" id="PTHR21354">
    <property type="entry name" value="ZINC FINGER PROTEIN 511"/>
    <property type="match status" value="1"/>
</dbReference>
<evidence type="ECO:0000313" key="2">
    <source>
        <dbReference type="Proteomes" id="UP000070544"/>
    </source>
</evidence>
<evidence type="ECO:0008006" key="3">
    <source>
        <dbReference type="Google" id="ProtNLM"/>
    </source>
</evidence>
<sequence>IRCTLHPTCRFLPPLTIPLYEKHYTRVHTNRCAVCVRTLPTPRLLEIHVQECHDSWFAVRAGRGESMVCSV</sequence>
<dbReference type="EMBL" id="KQ965809">
    <property type="protein sequence ID" value="KXS11101.1"/>
    <property type="molecule type" value="Genomic_DNA"/>
</dbReference>